<dbReference type="EMBL" id="SJSK01000005">
    <property type="protein sequence ID" value="TCC88646.1"/>
    <property type="molecule type" value="Genomic_DNA"/>
</dbReference>
<dbReference type="RefSeq" id="WP_131554700.1">
    <property type="nucleotide sequence ID" value="NZ_SJSK01000005.1"/>
</dbReference>
<dbReference type="AlphaFoldDB" id="A0A4V2MI27"/>
<dbReference type="OrthoDB" id="773314at2"/>
<evidence type="ECO:0000313" key="2">
    <source>
        <dbReference type="EMBL" id="TCC88646.1"/>
    </source>
</evidence>
<evidence type="ECO:0000256" key="1">
    <source>
        <dbReference type="SAM" id="SignalP"/>
    </source>
</evidence>
<accession>A0A4V2MI27</accession>
<gene>
    <name evidence="2" type="ORF">EZ428_18590</name>
</gene>
<keyword evidence="3" id="KW-1185">Reference proteome</keyword>
<protein>
    <submittedName>
        <fullName evidence="2">Uncharacterized protein</fullName>
    </submittedName>
</protein>
<comment type="caution">
    <text evidence="2">The sequence shown here is derived from an EMBL/GenBank/DDBJ whole genome shotgun (WGS) entry which is preliminary data.</text>
</comment>
<feature type="chain" id="PRO_5020363093" evidence="1">
    <location>
        <begin position="21"/>
        <end position="80"/>
    </location>
</feature>
<reference evidence="2 3" key="1">
    <citation type="submission" date="2019-02" db="EMBL/GenBank/DDBJ databases">
        <title>Pedobacter sp. RP-1-13 sp. nov., isolated from Arctic soil.</title>
        <authorList>
            <person name="Dahal R.H."/>
        </authorList>
    </citation>
    <scope>NUCLEOTIDE SEQUENCE [LARGE SCALE GENOMIC DNA]</scope>
    <source>
        <strain evidence="2 3">RP-1-13</strain>
    </source>
</reference>
<dbReference type="Proteomes" id="UP000292884">
    <property type="component" value="Unassembled WGS sequence"/>
</dbReference>
<proteinExistence type="predicted"/>
<name>A0A4V2MI27_9SPHI</name>
<feature type="signal peptide" evidence="1">
    <location>
        <begin position="1"/>
        <end position="20"/>
    </location>
</feature>
<keyword evidence="1" id="KW-0732">Signal</keyword>
<sequence>MKKLFLSAALAIVAIGGAIASSARFVPNHYSDNAQTPDIDCTGGTASCSVFYGEAWDKPASDGTRVLISPEQLALENYNP</sequence>
<evidence type="ECO:0000313" key="3">
    <source>
        <dbReference type="Proteomes" id="UP000292884"/>
    </source>
</evidence>
<organism evidence="2 3">
    <name type="scientific">Pedobacter frigiditerrae</name>
    <dbReference type="NCBI Taxonomy" id="2530452"/>
    <lineage>
        <taxon>Bacteria</taxon>
        <taxon>Pseudomonadati</taxon>
        <taxon>Bacteroidota</taxon>
        <taxon>Sphingobacteriia</taxon>
        <taxon>Sphingobacteriales</taxon>
        <taxon>Sphingobacteriaceae</taxon>
        <taxon>Pedobacter</taxon>
    </lineage>
</organism>